<dbReference type="SUPFAM" id="SSF53850">
    <property type="entry name" value="Periplasmic binding protein-like II"/>
    <property type="match status" value="1"/>
</dbReference>
<feature type="domain" description="Copper amine oxidase-like N-terminal" evidence="1">
    <location>
        <begin position="73"/>
        <end position="191"/>
    </location>
</feature>
<sequence>MTKGGEGLGTLRNDGWRLRTRRATVPVALGLAVATGWSAVGSPVLAETGGAWPWSEAPPETVLPAANEVGVTFEGTNVRLPHRPVVVDGTTMVPARALLEGFGYRLEWDEAADSLKAAHPAGQGVSMTFRVGSKEIAVGSDPSVNGITASGTMPLDVAPYIDRGLLWIPLRTAAEASGMIVTWNSFDRLVTVRDPNAELRFSVATRADNGEYGTPDKLRDYIKSKWSADVRFTLIPPDYYNEKVNVMIAAGDPADLMLLGKPYAFHDVLFESVATDLTDLLAGYPRLRALAESGSPSARTIDGRMYGVPRPGDPHAAPFPAIRQDWLQKLDLAVPKTMDELYKALDKFVHADPDADGKHNTIGLTGAITGGGLGDFAWVEQAFTGSPHRFAVKDGKVTDTAVGDGERQALEWLARAYRDGLIDKEFALLSGDQVNDKLDRNRAGLAALTLDEAAKLSVWKEEDVYPQKPAWVPLAELSAGIGAGAIAPWSAEGAGLYIIPRTVASDKAESILKWLDEGLRVTEAGEWGDAGELKPEDLAAIENVFGRQSALPSDETLAPLPEAVQDGYRKAYAAWQNVSYAGRTLPQANAIFATGDYAEMNRKLEELKVKVIVGEASMADWDKAVQEMVASPAYRDMMGKLEKLAAK</sequence>
<dbReference type="Gene3D" id="3.30.457.10">
    <property type="entry name" value="Copper amine oxidase-like, N-terminal domain"/>
    <property type="match status" value="1"/>
</dbReference>
<name>A0A2V5K6Z7_9BACL</name>
<evidence type="ECO:0000313" key="2">
    <source>
        <dbReference type="EMBL" id="PYI53583.1"/>
    </source>
</evidence>
<keyword evidence="3" id="KW-1185">Reference proteome</keyword>
<protein>
    <recommendedName>
        <fullName evidence="1">Copper amine oxidase-like N-terminal domain-containing protein</fullName>
    </recommendedName>
</protein>
<evidence type="ECO:0000259" key="1">
    <source>
        <dbReference type="Pfam" id="PF07833"/>
    </source>
</evidence>
<dbReference type="Pfam" id="PF07833">
    <property type="entry name" value="Cu_amine_oxidN1"/>
    <property type="match status" value="1"/>
</dbReference>
<dbReference type="Proteomes" id="UP000247476">
    <property type="component" value="Unassembled WGS sequence"/>
</dbReference>
<dbReference type="Pfam" id="PF13416">
    <property type="entry name" value="SBP_bac_8"/>
    <property type="match status" value="1"/>
</dbReference>
<dbReference type="Gene3D" id="3.40.190.10">
    <property type="entry name" value="Periplasmic binding protein-like II"/>
    <property type="match status" value="2"/>
</dbReference>
<dbReference type="InterPro" id="IPR036582">
    <property type="entry name" value="Mao_N_sf"/>
</dbReference>
<dbReference type="InterPro" id="IPR050490">
    <property type="entry name" value="Bact_solute-bd_prot1"/>
</dbReference>
<evidence type="ECO:0000313" key="3">
    <source>
        <dbReference type="Proteomes" id="UP000247476"/>
    </source>
</evidence>
<comment type="caution">
    <text evidence="2">The sequence shown here is derived from an EMBL/GenBank/DDBJ whole genome shotgun (WGS) entry which is preliminary data.</text>
</comment>
<organism evidence="2 3">
    <name type="scientific">Paenibacillus flagellatus</name>
    <dbReference type="NCBI Taxonomy" id="2211139"/>
    <lineage>
        <taxon>Bacteria</taxon>
        <taxon>Bacillati</taxon>
        <taxon>Bacillota</taxon>
        <taxon>Bacilli</taxon>
        <taxon>Bacillales</taxon>
        <taxon>Paenibacillaceae</taxon>
        <taxon>Paenibacillus</taxon>
    </lineage>
</organism>
<proteinExistence type="predicted"/>
<dbReference type="InterPro" id="IPR006059">
    <property type="entry name" value="SBP"/>
</dbReference>
<dbReference type="PANTHER" id="PTHR43649:SF12">
    <property type="entry name" value="DIACETYLCHITOBIOSE BINDING PROTEIN DASA"/>
    <property type="match status" value="1"/>
</dbReference>
<accession>A0A2V5K6Z7</accession>
<dbReference type="SUPFAM" id="SSF55383">
    <property type="entry name" value="Copper amine oxidase, domain N"/>
    <property type="match status" value="1"/>
</dbReference>
<dbReference type="AlphaFoldDB" id="A0A2V5K6Z7"/>
<gene>
    <name evidence="2" type="ORF">DLM86_17655</name>
</gene>
<reference evidence="2 3" key="1">
    <citation type="submission" date="2018-05" db="EMBL/GenBank/DDBJ databases">
        <title>Paenibacillus flagellatus sp. nov., isolated from selenium mineral soil.</title>
        <authorList>
            <person name="Dai X."/>
        </authorList>
    </citation>
    <scope>NUCLEOTIDE SEQUENCE [LARGE SCALE GENOMIC DNA]</scope>
    <source>
        <strain evidence="2 3">DXL2</strain>
    </source>
</reference>
<dbReference type="PANTHER" id="PTHR43649">
    <property type="entry name" value="ARABINOSE-BINDING PROTEIN-RELATED"/>
    <property type="match status" value="1"/>
</dbReference>
<dbReference type="EMBL" id="QJVJ01000007">
    <property type="protein sequence ID" value="PYI53583.1"/>
    <property type="molecule type" value="Genomic_DNA"/>
</dbReference>
<dbReference type="InterPro" id="IPR012854">
    <property type="entry name" value="Cu_amine_oxidase-like_N"/>
</dbReference>